<dbReference type="InterPro" id="IPR050738">
    <property type="entry name" value="Sulfatase"/>
</dbReference>
<keyword evidence="6" id="KW-1185">Reference proteome</keyword>
<sequence>MVNGHTYREKVSQLIGWGHWFAFFNIIAAMLLGTRYITESEWPATLLGQFYLGLSWIGHFSFLVFALYLLVLFPLTFLLPSQRALRLFAVLFSTVGMTLLLLDTQAYEQHQLHLSPLVWELLLSGEKSDSNATWQYLFTVMPIFFLLELALAEWTWRKQRKLARKNIGGTLAMVFGLCFISSHLIHIWADANLYRPITVQKSNFPLSYPMTAKSFMERHGLLDRASYAKKRAEQGELENHLINYPLEAVTFRDQGSEQNLLIIMVNGLRSDMLNHETMPNTTAFAAQNLNFTKHHSASNDTMVGLFGLFYGLPGNYVDSVRQDGAKPLLVDTLTKRQYHFGLFSGNQFAEPLYYQAIFNRPEVLAQTATAYDDAKATQAWIAWEKTQSSPWFSYLELTSVLDYENKPAANTPFSQTDAAQAKVQNHPEATLLNHYRAAAYRADGYIAQVLAQLRASNQLENTLVIITSDHGLEFNETGTNSWGANSNYSRYQIQVPLVMHLPGHAPLVVERPTSHLDIVPTLMEELLHIATPAKVYSSGLNLLDSDNARRWLIAGDSRDVVVIEPHRTTVVDKFGNHNLFDAEYQPINDKAPLSVLSQVMAELKRFYRQPSDS</sequence>
<dbReference type="PANTHER" id="PTHR42693">
    <property type="entry name" value="ARYLSULFATASE FAMILY MEMBER"/>
    <property type="match status" value="1"/>
</dbReference>
<keyword evidence="2" id="KW-0812">Transmembrane</keyword>
<evidence type="ECO:0000259" key="3">
    <source>
        <dbReference type="Pfam" id="PF00884"/>
    </source>
</evidence>
<comment type="similarity">
    <text evidence="1">Belongs to the sulfatase family.</text>
</comment>
<dbReference type="EMBL" id="CAKLDI010000001">
    <property type="protein sequence ID" value="CAH0533070.1"/>
    <property type="molecule type" value="Genomic_DNA"/>
</dbReference>
<feature type="transmembrane region" description="Helical" evidence="2">
    <location>
        <begin position="168"/>
        <end position="189"/>
    </location>
</feature>
<feature type="transmembrane region" description="Helical" evidence="2">
    <location>
        <begin position="50"/>
        <end position="72"/>
    </location>
</feature>
<dbReference type="InterPro" id="IPR017850">
    <property type="entry name" value="Alkaline_phosphatase_core_sf"/>
</dbReference>
<evidence type="ECO:0000256" key="1">
    <source>
        <dbReference type="ARBA" id="ARBA00008779"/>
    </source>
</evidence>
<evidence type="ECO:0000313" key="5">
    <source>
        <dbReference type="EMBL" id="CAH0533070.1"/>
    </source>
</evidence>
<evidence type="ECO:0000313" key="6">
    <source>
        <dbReference type="Proteomes" id="UP000838672"/>
    </source>
</evidence>
<dbReference type="Gene3D" id="3.40.720.10">
    <property type="entry name" value="Alkaline Phosphatase, subunit A"/>
    <property type="match status" value="1"/>
</dbReference>
<dbReference type="InterPro" id="IPR000917">
    <property type="entry name" value="Sulfatase_N"/>
</dbReference>
<evidence type="ECO:0000259" key="4">
    <source>
        <dbReference type="Pfam" id="PF11893"/>
    </source>
</evidence>
<dbReference type="SUPFAM" id="SSF53649">
    <property type="entry name" value="Alkaline phosphatase-like"/>
    <property type="match status" value="1"/>
</dbReference>
<proteinExistence type="inferred from homology"/>
<feature type="transmembrane region" description="Helical" evidence="2">
    <location>
        <begin position="134"/>
        <end position="156"/>
    </location>
</feature>
<dbReference type="PIRSF" id="PIRSF004950">
    <property type="entry name" value="Mmb_sulf_HI0842"/>
    <property type="match status" value="1"/>
</dbReference>
<evidence type="ECO:0000256" key="2">
    <source>
        <dbReference type="SAM" id="Phobius"/>
    </source>
</evidence>
<feature type="domain" description="Inner membrane protein YejM N-terminal" evidence="4">
    <location>
        <begin position="6"/>
        <end position="250"/>
    </location>
</feature>
<reference evidence="5" key="1">
    <citation type="submission" date="2021-11" db="EMBL/GenBank/DDBJ databases">
        <authorList>
            <person name="Rodrigo-Torres L."/>
            <person name="Arahal R. D."/>
            <person name="Lucena T."/>
        </authorList>
    </citation>
    <scope>NUCLEOTIDE SEQUENCE</scope>
    <source>
        <strain evidence="5">CECT 7929</strain>
    </source>
</reference>
<dbReference type="Pfam" id="PF11893">
    <property type="entry name" value="DUF3413"/>
    <property type="match status" value="1"/>
</dbReference>
<dbReference type="Proteomes" id="UP000838672">
    <property type="component" value="Unassembled WGS sequence"/>
</dbReference>
<accession>A0ABM8ZRZ5</accession>
<dbReference type="InterPro" id="IPR012159">
    <property type="entry name" value="YejM-like"/>
</dbReference>
<organism evidence="5 6">
    <name type="scientific">Vibrio stylophorae</name>
    <dbReference type="NCBI Taxonomy" id="659351"/>
    <lineage>
        <taxon>Bacteria</taxon>
        <taxon>Pseudomonadati</taxon>
        <taxon>Pseudomonadota</taxon>
        <taxon>Gammaproteobacteria</taxon>
        <taxon>Vibrionales</taxon>
        <taxon>Vibrionaceae</taxon>
        <taxon>Vibrio</taxon>
    </lineage>
</organism>
<protein>
    <submittedName>
        <fullName evidence="5">Inner membrane protein YejM</fullName>
    </submittedName>
</protein>
<dbReference type="RefSeq" id="WP_237465283.1">
    <property type="nucleotide sequence ID" value="NZ_CAKLDI010000001.1"/>
</dbReference>
<dbReference type="Pfam" id="PF00884">
    <property type="entry name" value="Sulfatase"/>
    <property type="match status" value="1"/>
</dbReference>
<dbReference type="InterPro" id="IPR024588">
    <property type="entry name" value="YejM_N"/>
</dbReference>
<comment type="caution">
    <text evidence="5">The sequence shown here is derived from an EMBL/GenBank/DDBJ whole genome shotgun (WGS) entry which is preliminary data.</text>
</comment>
<gene>
    <name evidence="5" type="primary">yejM_2</name>
    <name evidence="5" type="ORF">VST7929_00923</name>
</gene>
<feature type="domain" description="Sulfatase N-terminal" evidence="3">
    <location>
        <begin position="258"/>
        <end position="524"/>
    </location>
</feature>
<keyword evidence="2" id="KW-1133">Transmembrane helix</keyword>
<dbReference type="CDD" id="cd16148">
    <property type="entry name" value="sulfatase_like"/>
    <property type="match status" value="1"/>
</dbReference>
<feature type="transmembrane region" description="Helical" evidence="2">
    <location>
        <begin position="84"/>
        <end position="102"/>
    </location>
</feature>
<feature type="transmembrane region" description="Helical" evidence="2">
    <location>
        <begin position="20"/>
        <end position="38"/>
    </location>
</feature>
<name>A0ABM8ZRZ5_9VIBR</name>
<keyword evidence="2" id="KW-0472">Membrane</keyword>
<dbReference type="PANTHER" id="PTHR42693:SF33">
    <property type="entry name" value="ARYLSULFATASE"/>
    <property type="match status" value="1"/>
</dbReference>